<dbReference type="PANTHER" id="PTHR21708">
    <property type="entry name" value="PROBABLE 2-DEHYDROPANTOATE 2-REDUCTASE"/>
    <property type="match status" value="1"/>
</dbReference>
<evidence type="ECO:0000313" key="14">
    <source>
        <dbReference type="Proteomes" id="UP000555322"/>
    </source>
</evidence>
<gene>
    <name evidence="13" type="ORF">HLH15_13110</name>
</gene>
<dbReference type="Gene3D" id="3.40.50.720">
    <property type="entry name" value="NAD(P)-binding Rossmann-like Domain"/>
    <property type="match status" value="1"/>
</dbReference>
<feature type="domain" description="Ketopantoate reductase N-terminal" evidence="11">
    <location>
        <begin position="7"/>
        <end position="174"/>
    </location>
</feature>
<dbReference type="InterPro" id="IPR013328">
    <property type="entry name" value="6PGD_dom2"/>
</dbReference>
<dbReference type="PANTHER" id="PTHR21708:SF45">
    <property type="entry name" value="2-DEHYDROPANTOATE 2-REDUCTASE"/>
    <property type="match status" value="1"/>
</dbReference>
<evidence type="ECO:0000256" key="2">
    <source>
        <dbReference type="ARBA" id="ARBA00007870"/>
    </source>
</evidence>
<dbReference type="Pfam" id="PF08546">
    <property type="entry name" value="ApbA_C"/>
    <property type="match status" value="1"/>
</dbReference>
<dbReference type="RefSeq" id="WP_171536972.1">
    <property type="nucleotide sequence ID" value="NZ_JABERJ010000037.1"/>
</dbReference>
<dbReference type="InterPro" id="IPR013752">
    <property type="entry name" value="KPA_reductase"/>
</dbReference>
<evidence type="ECO:0000256" key="5">
    <source>
        <dbReference type="ARBA" id="ARBA00022655"/>
    </source>
</evidence>
<comment type="function">
    <text evidence="10">Catalyzes the NADPH-dependent reduction of ketopantoate into pantoic acid.</text>
</comment>
<evidence type="ECO:0000256" key="4">
    <source>
        <dbReference type="ARBA" id="ARBA00019465"/>
    </source>
</evidence>
<dbReference type="SUPFAM" id="SSF51735">
    <property type="entry name" value="NAD(P)-binding Rossmann-fold domains"/>
    <property type="match status" value="1"/>
</dbReference>
<keyword evidence="5 10" id="KW-0566">Pantothenate biosynthesis</keyword>
<protein>
    <recommendedName>
        <fullName evidence="4 10">2-dehydropantoate 2-reductase</fullName>
        <ecNumber evidence="3 10">1.1.1.169</ecNumber>
    </recommendedName>
    <alternativeName>
        <fullName evidence="8 10">Ketopantoate reductase</fullName>
    </alternativeName>
</protein>
<evidence type="ECO:0000259" key="11">
    <source>
        <dbReference type="Pfam" id="PF02558"/>
    </source>
</evidence>
<dbReference type="InterPro" id="IPR008927">
    <property type="entry name" value="6-PGluconate_DH-like_C_sf"/>
</dbReference>
<comment type="pathway">
    <text evidence="1 10">Cofactor biosynthesis; (R)-pantothenate biosynthesis; (R)-pantoate from 3-methyl-2-oxobutanoate: step 2/2.</text>
</comment>
<dbReference type="PROSITE" id="PS51257">
    <property type="entry name" value="PROKAR_LIPOPROTEIN"/>
    <property type="match status" value="1"/>
</dbReference>
<dbReference type="EMBL" id="JABERJ010000037">
    <property type="protein sequence ID" value="NNH27375.1"/>
    <property type="molecule type" value="Genomic_DNA"/>
</dbReference>
<dbReference type="NCBIfam" id="NF005089">
    <property type="entry name" value="PRK06522.1-4"/>
    <property type="match status" value="1"/>
</dbReference>
<evidence type="ECO:0000259" key="12">
    <source>
        <dbReference type="Pfam" id="PF08546"/>
    </source>
</evidence>
<comment type="catalytic activity">
    <reaction evidence="9 10">
        <text>(R)-pantoate + NADP(+) = 2-dehydropantoate + NADPH + H(+)</text>
        <dbReference type="Rhea" id="RHEA:16233"/>
        <dbReference type="ChEBI" id="CHEBI:11561"/>
        <dbReference type="ChEBI" id="CHEBI:15378"/>
        <dbReference type="ChEBI" id="CHEBI:15980"/>
        <dbReference type="ChEBI" id="CHEBI:57783"/>
        <dbReference type="ChEBI" id="CHEBI:58349"/>
        <dbReference type="EC" id="1.1.1.169"/>
    </reaction>
</comment>
<keyword evidence="14" id="KW-1185">Reference proteome</keyword>
<feature type="domain" description="Ketopantoate reductase C-terminal" evidence="12">
    <location>
        <begin position="203"/>
        <end position="321"/>
    </location>
</feature>
<comment type="caution">
    <text evidence="13">The sequence shown here is derived from an EMBL/GenBank/DDBJ whole genome shotgun (WGS) entry which is preliminary data.</text>
</comment>
<dbReference type="Pfam" id="PF02558">
    <property type="entry name" value="ApbA"/>
    <property type="match status" value="1"/>
</dbReference>
<dbReference type="InterPro" id="IPR013332">
    <property type="entry name" value="KPR_N"/>
</dbReference>
<evidence type="ECO:0000256" key="3">
    <source>
        <dbReference type="ARBA" id="ARBA00013014"/>
    </source>
</evidence>
<evidence type="ECO:0000256" key="1">
    <source>
        <dbReference type="ARBA" id="ARBA00004994"/>
    </source>
</evidence>
<dbReference type="SUPFAM" id="SSF48179">
    <property type="entry name" value="6-phosphogluconate dehydrogenase C-terminal domain-like"/>
    <property type="match status" value="1"/>
</dbReference>
<dbReference type="EC" id="1.1.1.169" evidence="3 10"/>
<evidence type="ECO:0000256" key="9">
    <source>
        <dbReference type="ARBA" id="ARBA00048793"/>
    </source>
</evidence>
<comment type="similarity">
    <text evidence="2 10">Belongs to the ketopantoate reductase family.</text>
</comment>
<proteinExistence type="inferred from homology"/>
<name>A0ABX1UVX6_9GAMM</name>
<dbReference type="Proteomes" id="UP000555322">
    <property type="component" value="Unassembled WGS sequence"/>
</dbReference>
<dbReference type="InterPro" id="IPR003710">
    <property type="entry name" value="ApbA"/>
</dbReference>
<accession>A0ABX1UVX6</accession>
<organism evidence="13 14">
    <name type="scientific">Acinetobacter terrestris</name>
    <dbReference type="NCBI Taxonomy" id="2529843"/>
    <lineage>
        <taxon>Bacteria</taxon>
        <taxon>Pseudomonadati</taxon>
        <taxon>Pseudomonadota</taxon>
        <taxon>Gammaproteobacteria</taxon>
        <taxon>Moraxellales</taxon>
        <taxon>Moraxellaceae</taxon>
        <taxon>Acinetobacter</taxon>
        <taxon>Acinetobacter Taxon 24</taxon>
    </lineage>
</organism>
<evidence type="ECO:0000256" key="7">
    <source>
        <dbReference type="ARBA" id="ARBA00023002"/>
    </source>
</evidence>
<evidence type="ECO:0000256" key="8">
    <source>
        <dbReference type="ARBA" id="ARBA00032024"/>
    </source>
</evidence>
<reference evidence="13 14" key="1">
    <citation type="submission" date="2020-04" db="EMBL/GenBank/DDBJ databases">
        <title>Acinetobacter Taxon 24.</title>
        <authorList>
            <person name="Nemec A."/>
            <person name="Radolfova-Krizova L."/>
            <person name="Higgins P.G."/>
            <person name="Spanelova P."/>
        </authorList>
    </citation>
    <scope>NUCLEOTIDE SEQUENCE [LARGE SCALE GENOMIC DNA]</scope>
    <source>
        <strain evidence="13 14">ANC 5084</strain>
    </source>
</reference>
<dbReference type="Gene3D" id="1.10.1040.10">
    <property type="entry name" value="N-(1-d-carboxylethyl)-l-norvaline Dehydrogenase, domain 2"/>
    <property type="match status" value="1"/>
</dbReference>
<evidence type="ECO:0000313" key="13">
    <source>
        <dbReference type="EMBL" id="NNH27375.1"/>
    </source>
</evidence>
<dbReference type="InterPro" id="IPR036291">
    <property type="entry name" value="NAD(P)-bd_dom_sf"/>
</dbReference>
<dbReference type="InterPro" id="IPR051402">
    <property type="entry name" value="KPR-Related"/>
</dbReference>
<evidence type="ECO:0000256" key="10">
    <source>
        <dbReference type="RuleBase" id="RU362068"/>
    </source>
</evidence>
<keyword evidence="6 10" id="KW-0521">NADP</keyword>
<evidence type="ECO:0000256" key="6">
    <source>
        <dbReference type="ARBA" id="ARBA00022857"/>
    </source>
</evidence>
<sequence>MDKLTHITIWGAGAIGCTLAARLILAGYQHVSLVARGENLAALIENGISLKDLTGEHHVRPYKIVEKVSKLNVQDVIFICTKSNALKQIVEPLKQLIHSETVIIPLMNGIPFWYFYQNSEEENIRHIEALDSDQTLIKHFPLSNLIGAVVFITAELKQYGQVESSNPYLLILGEPQHKLTERSENLKYLFKDTNIEIRISEQIRDQIWTKVIANLSSNPLSVVTGATLKDIYSHPFLQEMTLQVTQEVRQVAACYGARISIDPYTFLNLGTEMGDVHTSMWQDYQNQKPLEMAGIAQSVLELAEQFKCPMPMTKSICNLTQYLSEKSLHH</sequence>
<dbReference type="NCBIfam" id="TIGR00745">
    <property type="entry name" value="apbA_panE"/>
    <property type="match status" value="1"/>
</dbReference>
<keyword evidence="7 10" id="KW-0560">Oxidoreductase</keyword>